<organism evidence="2 3">
    <name type="scientific">Bifidobacterium thermacidophilum subsp. thermacidophilum</name>
    <dbReference type="NCBI Taxonomy" id="79262"/>
    <lineage>
        <taxon>Bacteria</taxon>
        <taxon>Bacillati</taxon>
        <taxon>Actinomycetota</taxon>
        <taxon>Actinomycetes</taxon>
        <taxon>Bifidobacteriales</taxon>
        <taxon>Bifidobacteriaceae</taxon>
        <taxon>Bifidobacterium</taxon>
    </lineage>
</organism>
<dbReference type="Proteomes" id="UP000029003">
    <property type="component" value="Unassembled WGS sequence"/>
</dbReference>
<dbReference type="AlphaFoldDB" id="A0A087E2T4"/>
<proteinExistence type="predicted"/>
<evidence type="ECO:0000313" key="3">
    <source>
        <dbReference type="Proteomes" id="UP000029003"/>
    </source>
</evidence>
<comment type="caution">
    <text evidence="2">The sequence shown here is derived from an EMBL/GenBank/DDBJ whole genome shotgun (WGS) entry which is preliminary data.</text>
</comment>
<feature type="region of interest" description="Disordered" evidence="1">
    <location>
        <begin position="1"/>
        <end position="64"/>
    </location>
</feature>
<evidence type="ECO:0000256" key="1">
    <source>
        <dbReference type="SAM" id="MobiDB-lite"/>
    </source>
</evidence>
<protein>
    <submittedName>
        <fullName evidence="2">Uncharacterized protein</fullName>
    </submittedName>
</protein>
<accession>A0A087E2T4</accession>
<gene>
    <name evidence="2" type="ORF">THER5_1914</name>
</gene>
<feature type="region of interest" description="Disordered" evidence="1">
    <location>
        <begin position="74"/>
        <end position="93"/>
    </location>
</feature>
<dbReference type="EMBL" id="JGZT01000007">
    <property type="protein sequence ID" value="KFJ02085.1"/>
    <property type="molecule type" value="Genomic_DNA"/>
</dbReference>
<feature type="compositionally biased region" description="Low complexity" evidence="1">
    <location>
        <begin position="30"/>
        <end position="42"/>
    </location>
</feature>
<sequence>MEKQQASWSCRARYGVTTTRAQPNPRHDPPGGTSTGTRPTAPKSRSDFRTPRLASGPAIIDRPTAGPNIYCGARYGAPQPSLATAPLGLSQAS</sequence>
<name>A0A087E2T4_9BIFI</name>
<evidence type="ECO:0000313" key="2">
    <source>
        <dbReference type="EMBL" id="KFJ02085.1"/>
    </source>
</evidence>
<reference evidence="2 3" key="1">
    <citation type="submission" date="2014-03" db="EMBL/GenBank/DDBJ databases">
        <title>Genomics of Bifidobacteria.</title>
        <authorList>
            <person name="Ventura M."/>
            <person name="Milani C."/>
            <person name="Lugli G.A."/>
        </authorList>
    </citation>
    <scope>NUCLEOTIDE SEQUENCE [LARGE SCALE GENOMIC DNA]</scope>
    <source>
        <strain evidence="2 3">LMG 21395</strain>
    </source>
</reference>